<evidence type="ECO:0000259" key="1">
    <source>
        <dbReference type="Pfam" id="PF07833"/>
    </source>
</evidence>
<comment type="caution">
    <text evidence="2">The sequence shown here is derived from an EMBL/GenBank/DDBJ whole genome shotgun (WGS) entry which is preliminary data.</text>
</comment>
<dbReference type="Gene3D" id="3.30.457.10">
    <property type="entry name" value="Copper amine oxidase-like, N-terminal domain"/>
    <property type="match status" value="2"/>
</dbReference>
<protein>
    <submittedName>
        <fullName evidence="2">Copper amine oxidase N-terminal domain-containing protein</fullName>
    </submittedName>
</protein>
<dbReference type="Proteomes" id="UP000670947">
    <property type="component" value="Unassembled WGS sequence"/>
</dbReference>
<keyword evidence="3" id="KW-1185">Reference proteome</keyword>
<proteinExistence type="predicted"/>
<dbReference type="InterPro" id="IPR012854">
    <property type="entry name" value="Cu_amine_oxidase-like_N"/>
</dbReference>
<organism evidence="2 3">
    <name type="scientific">Paenibacillus artemisiicola</name>
    <dbReference type="NCBI Taxonomy" id="1172618"/>
    <lineage>
        <taxon>Bacteria</taxon>
        <taxon>Bacillati</taxon>
        <taxon>Bacillota</taxon>
        <taxon>Bacilli</taxon>
        <taxon>Bacillales</taxon>
        <taxon>Paenibacillaceae</taxon>
        <taxon>Paenibacillus</taxon>
    </lineage>
</organism>
<feature type="domain" description="Copper amine oxidase-like N-terminal" evidence="1">
    <location>
        <begin position="549"/>
        <end position="654"/>
    </location>
</feature>
<accession>A0ABS3W389</accession>
<gene>
    <name evidence="2" type="ORF">I8J29_01095</name>
</gene>
<evidence type="ECO:0000313" key="3">
    <source>
        <dbReference type="Proteomes" id="UP000670947"/>
    </source>
</evidence>
<dbReference type="Pfam" id="PF07833">
    <property type="entry name" value="Cu_amine_oxidN1"/>
    <property type="match status" value="2"/>
</dbReference>
<evidence type="ECO:0000313" key="2">
    <source>
        <dbReference type="EMBL" id="MBO7742772.1"/>
    </source>
</evidence>
<dbReference type="EMBL" id="JAGGDJ010000001">
    <property type="protein sequence ID" value="MBO7742772.1"/>
    <property type="molecule type" value="Genomic_DNA"/>
</dbReference>
<dbReference type="InterPro" id="IPR036582">
    <property type="entry name" value="Mao_N_sf"/>
</dbReference>
<reference evidence="2 3" key="1">
    <citation type="submission" date="2021-03" db="EMBL/GenBank/DDBJ databases">
        <title>Paenibacillus artemisicola MWE-103 whole genome sequence.</title>
        <authorList>
            <person name="Ham Y.J."/>
        </authorList>
    </citation>
    <scope>NUCLEOTIDE SEQUENCE [LARGE SCALE GENOMIC DNA]</scope>
    <source>
        <strain evidence="2 3">MWE-103</strain>
    </source>
</reference>
<sequence length="670" mass="71453">MQAPERKARLAFGSTTATVNGREVALSAPLRRAGGQVFAPLRFFAEAFGVAVAWDEAGKTAALTQAKPFVKAYDGGTLWLNRGTGDLYWAKDEQSPVLGIGRVDADFQGELTIRSSGFSGGQAVITIVDKYGGPPAHYDAYEAFIRDRTVFAQKKASYDRRFDHNVTVLPVEDGAGGWLFRTVLTDGRTATVYDETGKIAEEYDLTKLAGAEDSYSLLSIGGDYLLVRPNRTGLLTLIDLKDRSVTALAGKLLTGKDLDYALHNQVPYPGDELSFAADMGHGQLDFFYDSPLGGPYAHDRLSYFRPSYAEEQAALPKPRTVREQAAGCAPETVKAVDMQDADQLYLPLIGADPDDRAAIAKVCGMLKKFASNGVREDIPKVPDDQFFHGMSIVFAGGDGAILYETQGPMLVYGGTGGKNSLVLRDGAAVHDFEALKKLPYMDIAPNPLRFGQSAHLRGDDGDTAKNGKLAVHWTPMTGAAGSGSLTVYEGTTTYGRYDVSFPMPAYGKAEDGTLRPIAPGKGYFSLVPYTGGAPFYAEVQPAESAFLSVNGVPAADPALMPFASEGRVYVPVRAVASLSGQPVQWDPATRAVLIRTKPSEAKRGAGMRLWIDGKPAAAELQPVLRGGTAYVPVRAVTAAFGLPVAWNADSRSVNVTVPPVNAAAKAAGKA</sequence>
<feature type="domain" description="Copper amine oxidase-like N-terminal" evidence="1">
    <location>
        <begin position="4"/>
        <end position="61"/>
    </location>
</feature>
<dbReference type="SUPFAM" id="SSF55383">
    <property type="entry name" value="Copper amine oxidase, domain N"/>
    <property type="match status" value="2"/>
</dbReference>
<name>A0ABS3W389_9BACL</name>